<dbReference type="Proteomes" id="UP000265520">
    <property type="component" value="Unassembled WGS sequence"/>
</dbReference>
<feature type="non-terminal residue" evidence="1">
    <location>
        <position position="41"/>
    </location>
</feature>
<keyword evidence="2" id="KW-1185">Reference proteome</keyword>
<dbReference type="EMBL" id="LXQA010447909">
    <property type="protein sequence ID" value="MCI52478.1"/>
    <property type="molecule type" value="Genomic_DNA"/>
</dbReference>
<comment type="caution">
    <text evidence="1">The sequence shown here is derived from an EMBL/GenBank/DDBJ whole genome shotgun (WGS) entry which is preliminary data.</text>
</comment>
<evidence type="ECO:0000313" key="2">
    <source>
        <dbReference type="Proteomes" id="UP000265520"/>
    </source>
</evidence>
<evidence type="ECO:0000313" key="1">
    <source>
        <dbReference type="EMBL" id="MCI52478.1"/>
    </source>
</evidence>
<protein>
    <submittedName>
        <fullName evidence="1">Uncharacterized protein</fullName>
    </submittedName>
</protein>
<sequence length="41" mass="4274">MVPHESVMLVLFHNGFRIKLYAARVGNGAMTGGGKVTTVGG</sequence>
<organism evidence="1 2">
    <name type="scientific">Trifolium medium</name>
    <dbReference type="NCBI Taxonomy" id="97028"/>
    <lineage>
        <taxon>Eukaryota</taxon>
        <taxon>Viridiplantae</taxon>
        <taxon>Streptophyta</taxon>
        <taxon>Embryophyta</taxon>
        <taxon>Tracheophyta</taxon>
        <taxon>Spermatophyta</taxon>
        <taxon>Magnoliopsida</taxon>
        <taxon>eudicotyledons</taxon>
        <taxon>Gunneridae</taxon>
        <taxon>Pentapetalae</taxon>
        <taxon>rosids</taxon>
        <taxon>fabids</taxon>
        <taxon>Fabales</taxon>
        <taxon>Fabaceae</taxon>
        <taxon>Papilionoideae</taxon>
        <taxon>50 kb inversion clade</taxon>
        <taxon>NPAAA clade</taxon>
        <taxon>Hologalegina</taxon>
        <taxon>IRL clade</taxon>
        <taxon>Trifolieae</taxon>
        <taxon>Trifolium</taxon>
    </lineage>
</organism>
<proteinExistence type="predicted"/>
<accession>A0A392SUC4</accession>
<dbReference type="AlphaFoldDB" id="A0A392SUC4"/>
<reference evidence="1 2" key="1">
    <citation type="journal article" date="2018" name="Front. Plant Sci.">
        <title>Red Clover (Trifolium pratense) and Zigzag Clover (T. medium) - A Picture of Genomic Similarities and Differences.</title>
        <authorList>
            <person name="Dluhosova J."/>
            <person name="Istvanek J."/>
            <person name="Nedelnik J."/>
            <person name="Repkova J."/>
        </authorList>
    </citation>
    <scope>NUCLEOTIDE SEQUENCE [LARGE SCALE GENOMIC DNA]</scope>
    <source>
        <strain evidence="2">cv. 10/8</strain>
        <tissue evidence="1">Leaf</tissue>
    </source>
</reference>
<name>A0A392SUC4_9FABA</name>